<dbReference type="AlphaFoldDB" id="A0A7W6G720"/>
<gene>
    <name evidence="8" type="ORF">GGR38_002874</name>
</gene>
<feature type="transmembrane region" description="Helical" evidence="7">
    <location>
        <begin position="77"/>
        <end position="99"/>
    </location>
</feature>
<comment type="similarity">
    <text evidence="2">Belongs to the polysaccharide synthase family.</text>
</comment>
<feature type="transmembrane region" description="Helical" evidence="7">
    <location>
        <begin position="38"/>
        <end position="57"/>
    </location>
</feature>
<feature type="transmembrane region" description="Helical" evidence="7">
    <location>
        <begin position="167"/>
        <end position="183"/>
    </location>
</feature>
<evidence type="ECO:0000256" key="3">
    <source>
        <dbReference type="ARBA" id="ARBA00022475"/>
    </source>
</evidence>
<evidence type="ECO:0000256" key="2">
    <source>
        <dbReference type="ARBA" id="ARBA00007430"/>
    </source>
</evidence>
<protein>
    <submittedName>
        <fullName evidence="8">O-antigen/teichoic acid export membrane protein</fullName>
    </submittedName>
</protein>
<feature type="transmembrane region" description="Helical" evidence="7">
    <location>
        <begin position="280"/>
        <end position="303"/>
    </location>
</feature>
<evidence type="ECO:0000256" key="7">
    <source>
        <dbReference type="SAM" id="Phobius"/>
    </source>
</evidence>
<feature type="transmembrane region" description="Helical" evidence="7">
    <location>
        <begin position="380"/>
        <end position="398"/>
    </location>
</feature>
<comment type="subcellular location">
    <subcellularLocation>
        <location evidence="1">Cell membrane</location>
        <topology evidence="1">Multi-pass membrane protein</topology>
    </subcellularLocation>
</comment>
<dbReference type="Pfam" id="PF13440">
    <property type="entry name" value="Polysacc_synt_3"/>
    <property type="match status" value="1"/>
</dbReference>
<evidence type="ECO:0000256" key="6">
    <source>
        <dbReference type="ARBA" id="ARBA00023136"/>
    </source>
</evidence>
<dbReference type="EMBL" id="JACIDX010000010">
    <property type="protein sequence ID" value="MBB3955918.1"/>
    <property type="molecule type" value="Genomic_DNA"/>
</dbReference>
<feature type="transmembrane region" description="Helical" evidence="7">
    <location>
        <begin position="12"/>
        <end position="32"/>
    </location>
</feature>
<feature type="transmembrane region" description="Helical" evidence="7">
    <location>
        <begin position="204"/>
        <end position="224"/>
    </location>
</feature>
<dbReference type="GO" id="GO:0005886">
    <property type="term" value="C:plasma membrane"/>
    <property type="evidence" value="ECO:0007669"/>
    <property type="project" value="UniProtKB-SubCell"/>
</dbReference>
<dbReference type="Proteomes" id="UP000548867">
    <property type="component" value="Unassembled WGS sequence"/>
</dbReference>
<comment type="caution">
    <text evidence="8">The sequence shown here is derived from an EMBL/GenBank/DDBJ whole genome shotgun (WGS) entry which is preliminary data.</text>
</comment>
<feature type="transmembrane region" description="Helical" evidence="7">
    <location>
        <begin position="315"/>
        <end position="339"/>
    </location>
</feature>
<sequence>MSIRASIAWSMASQYLAFIIQFGVSVVISRLYLSPSEFGVYSVALAASMLVSMFQDAGITRFVSGQRAMDPAHVREYAGVAVSIACGVAVVLGALAPVISHVYHDPTLIRLTLIIAAASFINPFALIPVGLLTREMNFRALFFANILSSLSGGLLSIYLAAHGFGPASMAWGLLLAAFLRTGIVMRFRPVVPRFPRDWATTRPLLSFSANSFFISASGAIGMRTQDLIVARLLGVMATGLFSRATALSAQLSTLVTSGLTSVFYPAFARKRDAGDPLAPSYLHLTACNTAVNWAAMVGLGLAAGPLVHLLYGPKWAGVAVLLKWTALSETLFVAVPLQMDVPILLGRIRTLIWVNWIDTAIIIGCLTVACFIGVEAAAASRIVYGLFWVAIYGMFLARLMHFRFVDLLNIYWRSAVAAYGAGIPLIVAQDWMGMGSADIGWGLLIALSVAGIPCWLACLFLVRHPATIEISTITTRIYAVAMARLGSRSAA</sequence>
<keyword evidence="9" id="KW-1185">Reference proteome</keyword>
<accession>A0A7W6G720</accession>
<evidence type="ECO:0000256" key="5">
    <source>
        <dbReference type="ARBA" id="ARBA00022989"/>
    </source>
</evidence>
<feature type="transmembrane region" description="Helical" evidence="7">
    <location>
        <begin position="111"/>
        <end position="133"/>
    </location>
</feature>
<keyword evidence="4 7" id="KW-0812">Transmembrane</keyword>
<feature type="transmembrane region" description="Helical" evidence="7">
    <location>
        <begin position="410"/>
        <end position="427"/>
    </location>
</feature>
<evidence type="ECO:0000256" key="1">
    <source>
        <dbReference type="ARBA" id="ARBA00004651"/>
    </source>
</evidence>
<organism evidence="8 9">
    <name type="scientific">Novosphingobium sediminicola</name>
    <dbReference type="NCBI Taxonomy" id="563162"/>
    <lineage>
        <taxon>Bacteria</taxon>
        <taxon>Pseudomonadati</taxon>
        <taxon>Pseudomonadota</taxon>
        <taxon>Alphaproteobacteria</taxon>
        <taxon>Sphingomonadales</taxon>
        <taxon>Sphingomonadaceae</taxon>
        <taxon>Novosphingobium</taxon>
    </lineage>
</organism>
<keyword evidence="5 7" id="KW-1133">Transmembrane helix</keyword>
<reference evidence="8 9" key="1">
    <citation type="submission" date="2020-08" db="EMBL/GenBank/DDBJ databases">
        <title>Genomic Encyclopedia of Type Strains, Phase IV (KMG-IV): sequencing the most valuable type-strain genomes for metagenomic binning, comparative biology and taxonomic classification.</title>
        <authorList>
            <person name="Goeker M."/>
        </authorList>
    </citation>
    <scope>NUCLEOTIDE SEQUENCE [LARGE SCALE GENOMIC DNA]</scope>
    <source>
        <strain evidence="8 9">DSM 27057</strain>
    </source>
</reference>
<feature type="transmembrane region" description="Helical" evidence="7">
    <location>
        <begin position="140"/>
        <end position="161"/>
    </location>
</feature>
<feature type="transmembrane region" description="Helical" evidence="7">
    <location>
        <begin position="244"/>
        <end position="268"/>
    </location>
</feature>
<evidence type="ECO:0000313" key="9">
    <source>
        <dbReference type="Proteomes" id="UP000548867"/>
    </source>
</evidence>
<keyword evidence="3" id="KW-1003">Cell membrane</keyword>
<feature type="transmembrane region" description="Helical" evidence="7">
    <location>
        <begin position="351"/>
        <end position="374"/>
    </location>
</feature>
<proteinExistence type="inferred from homology"/>
<dbReference type="RefSeq" id="WP_183626612.1">
    <property type="nucleotide sequence ID" value="NZ_JACIDX010000010.1"/>
</dbReference>
<name>A0A7W6G720_9SPHN</name>
<dbReference type="InterPro" id="IPR050833">
    <property type="entry name" value="Poly_Biosynth_Transport"/>
</dbReference>
<dbReference type="PANTHER" id="PTHR30250:SF10">
    <property type="entry name" value="LIPOPOLYSACCHARIDE BIOSYNTHESIS PROTEIN WZXC"/>
    <property type="match status" value="1"/>
</dbReference>
<evidence type="ECO:0000313" key="8">
    <source>
        <dbReference type="EMBL" id="MBB3955918.1"/>
    </source>
</evidence>
<feature type="transmembrane region" description="Helical" evidence="7">
    <location>
        <begin position="439"/>
        <end position="462"/>
    </location>
</feature>
<keyword evidence="6 7" id="KW-0472">Membrane</keyword>
<dbReference type="PANTHER" id="PTHR30250">
    <property type="entry name" value="PST FAMILY PREDICTED COLANIC ACID TRANSPORTER"/>
    <property type="match status" value="1"/>
</dbReference>
<evidence type="ECO:0000256" key="4">
    <source>
        <dbReference type="ARBA" id="ARBA00022692"/>
    </source>
</evidence>